<keyword evidence="1" id="KW-0732">Signal</keyword>
<protein>
    <recommendedName>
        <fullName evidence="4">Lipoprotein</fullName>
    </recommendedName>
</protein>
<sequence>MLFWPVLLAIAFVFAGCTTTPETPLGEWAYDFSLNSFEDKRPYDDTRMMVDKPFRIRDFMNGWHANVGRNLFASEPAKLDVVLHYYEATQNARSYALTMEMSLQGHDQYGRLLAATNGRCNAVIHADVETWGNMWGDFWQQPADQRAASPLTSEVRDATMWQKVMNTCVKQFATSFGNTLTGPAAR</sequence>
<dbReference type="Proteomes" id="UP000320948">
    <property type="component" value="Unassembled WGS sequence"/>
</dbReference>
<evidence type="ECO:0000313" key="3">
    <source>
        <dbReference type="Proteomes" id="UP000320948"/>
    </source>
</evidence>
<feature type="chain" id="PRO_5027057344" description="Lipoprotein" evidence="1">
    <location>
        <begin position="16"/>
        <end position="186"/>
    </location>
</feature>
<feature type="signal peptide" evidence="1">
    <location>
        <begin position="1"/>
        <end position="15"/>
    </location>
</feature>
<reference evidence="2 3" key="1">
    <citation type="journal article" date="2017" name="Nat. Commun.">
        <title>In situ click chemistry generation of cyclooxygenase-2 inhibitors.</title>
        <authorList>
            <person name="Bhardwaj A."/>
            <person name="Kaur J."/>
            <person name="Wuest M."/>
            <person name="Wuest F."/>
        </authorList>
    </citation>
    <scope>NUCLEOTIDE SEQUENCE [LARGE SCALE GENOMIC DNA]</scope>
    <source>
        <strain evidence="2">S2_018_000_R2_106</strain>
    </source>
</reference>
<dbReference type="AlphaFoldDB" id="A0A6N4RE16"/>
<evidence type="ECO:0000313" key="2">
    <source>
        <dbReference type="EMBL" id="TKW61549.1"/>
    </source>
</evidence>
<accession>A0A6N4RE16</accession>
<evidence type="ECO:0008006" key="4">
    <source>
        <dbReference type="Google" id="ProtNLM"/>
    </source>
</evidence>
<proteinExistence type="predicted"/>
<comment type="caution">
    <text evidence="2">The sequence shown here is derived from an EMBL/GenBank/DDBJ whole genome shotgun (WGS) entry which is preliminary data.</text>
</comment>
<organism evidence="2 3">
    <name type="scientific">Blastochloris viridis</name>
    <name type="common">Rhodopseudomonas viridis</name>
    <dbReference type="NCBI Taxonomy" id="1079"/>
    <lineage>
        <taxon>Bacteria</taxon>
        <taxon>Pseudomonadati</taxon>
        <taxon>Pseudomonadota</taxon>
        <taxon>Alphaproteobacteria</taxon>
        <taxon>Hyphomicrobiales</taxon>
        <taxon>Blastochloridaceae</taxon>
        <taxon>Blastochloris</taxon>
    </lineage>
</organism>
<dbReference type="EMBL" id="VAFM01000001">
    <property type="protein sequence ID" value="TKW61549.1"/>
    <property type="molecule type" value="Genomic_DNA"/>
</dbReference>
<gene>
    <name evidence="2" type="ORF">DI628_02690</name>
</gene>
<name>A0A6N4RE16_BLAVI</name>
<evidence type="ECO:0000256" key="1">
    <source>
        <dbReference type="SAM" id="SignalP"/>
    </source>
</evidence>